<feature type="domain" description="Putative zinc-finger" evidence="5">
    <location>
        <begin position="11"/>
        <end position="37"/>
    </location>
</feature>
<reference evidence="6 7" key="1">
    <citation type="submission" date="2019-07" db="EMBL/GenBank/DDBJ databases">
        <title>Lentzea xizangensis sp. nov., isolated from Qinghai-Tibetan Plateau Soils.</title>
        <authorList>
            <person name="Huang J."/>
        </authorList>
    </citation>
    <scope>NUCLEOTIDE SEQUENCE [LARGE SCALE GENOMIC DNA]</scope>
    <source>
        <strain evidence="6 7">FXJ1.1311</strain>
    </source>
</reference>
<accession>A0A563EGN9</accession>
<dbReference type="InterPro" id="IPR027383">
    <property type="entry name" value="Znf_put"/>
</dbReference>
<sequence length="249" mass="26245">MTTAPDHLDVAAYVLGILDAEEVDAFENHLTECRRCALDLRDFAVVPDLIDEADAGGMLRGTAPERPDGKSVRVMLDQVAARRRRRRWFVAQGVAAAAAGIIAVTAVVTTLVVRGDNDSANTAQPGSTTSSTETSQTRVANNSTDESKKVSGNNQATGVTASIEATDEPWGTSIKLEISGMAAPAKGSLVAVSRTGRVAQIASFFAPETVAGEKKAFHPIGSVAMRWHDIAVFRVADDNGKVLVEVLAS</sequence>
<evidence type="ECO:0000256" key="1">
    <source>
        <dbReference type="ARBA" id="ARBA00023015"/>
    </source>
</evidence>
<dbReference type="EMBL" id="VOBR01000040">
    <property type="protein sequence ID" value="TWP45611.1"/>
    <property type="molecule type" value="Genomic_DNA"/>
</dbReference>
<name>A0A563EGN9_9PSEU</name>
<dbReference type="Pfam" id="PF13490">
    <property type="entry name" value="zf-HC2"/>
    <property type="match status" value="1"/>
</dbReference>
<dbReference type="AlphaFoldDB" id="A0A563EGN9"/>
<protein>
    <submittedName>
        <fullName evidence="6">Zf-HC2 domain-containing protein</fullName>
    </submittedName>
</protein>
<feature type="region of interest" description="Disordered" evidence="3">
    <location>
        <begin position="117"/>
        <end position="158"/>
    </location>
</feature>
<keyword evidence="2" id="KW-0804">Transcription</keyword>
<evidence type="ECO:0000256" key="4">
    <source>
        <dbReference type="SAM" id="Phobius"/>
    </source>
</evidence>
<keyword evidence="4" id="KW-0472">Membrane</keyword>
<gene>
    <name evidence="6" type="ORF">FKR81_38860</name>
</gene>
<evidence type="ECO:0000256" key="3">
    <source>
        <dbReference type="SAM" id="MobiDB-lite"/>
    </source>
</evidence>
<dbReference type="OrthoDB" id="5185837at2"/>
<dbReference type="Gene3D" id="1.10.10.1320">
    <property type="entry name" value="Anti-sigma factor, zinc-finger domain"/>
    <property type="match status" value="1"/>
</dbReference>
<keyword evidence="4" id="KW-1133">Transmembrane helix</keyword>
<feature type="compositionally biased region" description="Polar residues" evidence="3">
    <location>
        <begin position="138"/>
        <end position="158"/>
    </location>
</feature>
<organism evidence="6 7">
    <name type="scientific">Lentzea tibetensis</name>
    <dbReference type="NCBI Taxonomy" id="2591470"/>
    <lineage>
        <taxon>Bacteria</taxon>
        <taxon>Bacillati</taxon>
        <taxon>Actinomycetota</taxon>
        <taxon>Actinomycetes</taxon>
        <taxon>Pseudonocardiales</taxon>
        <taxon>Pseudonocardiaceae</taxon>
        <taxon>Lentzea</taxon>
    </lineage>
</organism>
<keyword evidence="1" id="KW-0805">Transcription regulation</keyword>
<proteinExistence type="predicted"/>
<dbReference type="InterPro" id="IPR041916">
    <property type="entry name" value="Anti_sigma_zinc_sf"/>
</dbReference>
<keyword evidence="4" id="KW-0812">Transmembrane</keyword>
<feature type="transmembrane region" description="Helical" evidence="4">
    <location>
        <begin position="88"/>
        <end position="113"/>
    </location>
</feature>
<feature type="compositionally biased region" description="Low complexity" evidence="3">
    <location>
        <begin position="127"/>
        <end position="137"/>
    </location>
</feature>
<evidence type="ECO:0000256" key="2">
    <source>
        <dbReference type="ARBA" id="ARBA00023163"/>
    </source>
</evidence>
<evidence type="ECO:0000313" key="6">
    <source>
        <dbReference type="EMBL" id="TWP45611.1"/>
    </source>
</evidence>
<evidence type="ECO:0000313" key="7">
    <source>
        <dbReference type="Proteomes" id="UP000316639"/>
    </source>
</evidence>
<keyword evidence="7" id="KW-1185">Reference proteome</keyword>
<dbReference type="RefSeq" id="WP_146359729.1">
    <property type="nucleotide sequence ID" value="NZ_VOBR01000040.1"/>
</dbReference>
<dbReference type="Proteomes" id="UP000316639">
    <property type="component" value="Unassembled WGS sequence"/>
</dbReference>
<comment type="caution">
    <text evidence="6">The sequence shown here is derived from an EMBL/GenBank/DDBJ whole genome shotgun (WGS) entry which is preliminary data.</text>
</comment>
<evidence type="ECO:0000259" key="5">
    <source>
        <dbReference type="Pfam" id="PF13490"/>
    </source>
</evidence>